<sequence>MRGSRRVRAWRAGLALLGAALLPAAAQAALTRELSTPRAADLLPGEQEGVAITSDGALALAPAARRFLPGETAYVWSLLPDGRGGVYAGTGSDGRVYHLSPEGAVTLAGETLEYELFAIAAAGDGTIYCAGAPNGTILRRRPGGRFETLVDLPQGVVWDLLVTPQGELLASSGDEGEILRVAADGGVTPLARVPDTHASALAWWNGRIVCGTDSRGLLVALDPRSGRLEVLYDTSQEEVVALLPLGDRLLFAANGSGDTALASRAASDGTLPVIEVRPPEENARGFLYELRANGLVRQVWRSPEKRIFSLARAPDGTVLVGTGDQGRLFALDERWQAARLADLEEGDLLSLAVEGRRVFVGTGNSGAVYILDWDRAREGTYTAPVADCGTPAQWGEPRWTATGAGRVALETRSGQTSEPDETWSAWVGLSAGRVASASARFLQWRARLSGEASSALRVSGVTIPYRGPNQPPVVQRLDVSPGAASFFEAAGSGGGPLRQELPGGVRVEYSASGGSGAAQPVRRDGIWTRTLRTASWSASDPDGDPLRFDLHLGFLGEETFHPLKLDFEGEAWTWEAAAWPDGWYRLKLIASDARGNVPGEELIAEALSVPFQIDNTPPRFLDLRIEKDGESLRLSGAVEDEASPIVSLEISIDGEGWRPVLPEDGILDSRREAFSVPLWASSDGRKPAAVGVRAADEVGHVAVSRLRVPS</sequence>
<gene>
    <name evidence="2" type="ORF">FJY75_10735</name>
</gene>
<evidence type="ECO:0008006" key="4">
    <source>
        <dbReference type="Google" id="ProtNLM"/>
    </source>
</evidence>
<evidence type="ECO:0000313" key="3">
    <source>
        <dbReference type="Proteomes" id="UP000748308"/>
    </source>
</evidence>
<feature type="chain" id="PRO_5037359605" description="WD40 repeat domain-containing protein" evidence="1">
    <location>
        <begin position="29"/>
        <end position="710"/>
    </location>
</feature>
<comment type="caution">
    <text evidence="2">The sequence shown here is derived from an EMBL/GenBank/DDBJ whole genome shotgun (WGS) entry which is preliminary data.</text>
</comment>
<dbReference type="Gene3D" id="2.80.10.50">
    <property type="match status" value="1"/>
</dbReference>
<proteinExistence type="predicted"/>
<feature type="signal peptide" evidence="1">
    <location>
        <begin position="1"/>
        <end position="28"/>
    </location>
</feature>
<accession>A0A937XE83</accession>
<dbReference type="Gene3D" id="2.130.10.10">
    <property type="entry name" value="YVTN repeat-like/Quinoprotein amine dehydrogenase"/>
    <property type="match status" value="1"/>
</dbReference>
<dbReference type="SUPFAM" id="SSF63829">
    <property type="entry name" value="Calcium-dependent phosphotriesterase"/>
    <property type="match status" value="1"/>
</dbReference>
<name>A0A937XE83_UNCEI</name>
<organism evidence="2 3">
    <name type="scientific">Eiseniibacteriota bacterium</name>
    <dbReference type="NCBI Taxonomy" id="2212470"/>
    <lineage>
        <taxon>Bacteria</taxon>
        <taxon>Candidatus Eiseniibacteriota</taxon>
    </lineage>
</organism>
<protein>
    <recommendedName>
        <fullName evidence="4">WD40 repeat domain-containing protein</fullName>
    </recommendedName>
</protein>
<dbReference type="EMBL" id="VGIY01000322">
    <property type="protein sequence ID" value="MBM3318313.1"/>
    <property type="molecule type" value="Genomic_DNA"/>
</dbReference>
<dbReference type="InterPro" id="IPR015943">
    <property type="entry name" value="WD40/YVTN_repeat-like_dom_sf"/>
</dbReference>
<keyword evidence="1" id="KW-0732">Signal</keyword>
<dbReference type="Proteomes" id="UP000748308">
    <property type="component" value="Unassembled WGS sequence"/>
</dbReference>
<dbReference type="AlphaFoldDB" id="A0A937XE83"/>
<reference evidence="2" key="1">
    <citation type="submission" date="2019-03" db="EMBL/GenBank/DDBJ databases">
        <title>Lake Tanganyika Metagenome-Assembled Genomes (MAGs).</title>
        <authorList>
            <person name="Tran P."/>
        </authorList>
    </citation>
    <scope>NUCLEOTIDE SEQUENCE</scope>
    <source>
        <strain evidence="2">M_DeepCast_400m_m2_100</strain>
    </source>
</reference>
<evidence type="ECO:0000313" key="2">
    <source>
        <dbReference type="EMBL" id="MBM3318313.1"/>
    </source>
</evidence>
<evidence type="ECO:0000256" key="1">
    <source>
        <dbReference type="SAM" id="SignalP"/>
    </source>
</evidence>